<dbReference type="SUPFAM" id="SSF54001">
    <property type="entry name" value="Cysteine proteinases"/>
    <property type="match status" value="1"/>
</dbReference>
<dbReference type="InterPro" id="IPR002126">
    <property type="entry name" value="Cadherin-like_dom"/>
</dbReference>
<evidence type="ECO:0000256" key="1">
    <source>
        <dbReference type="ARBA" id="ARBA00007074"/>
    </source>
</evidence>
<dbReference type="PROSITE" id="PS51935">
    <property type="entry name" value="NLPC_P60"/>
    <property type="match status" value="1"/>
</dbReference>
<reference evidence="8" key="1">
    <citation type="journal article" date="2021" name="PeerJ">
        <title>Extensive microbial diversity within the chicken gut microbiome revealed by metagenomics and culture.</title>
        <authorList>
            <person name="Gilroy R."/>
            <person name="Ravi A."/>
            <person name="Getino M."/>
            <person name="Pursley I."/>
            <person name="Horton D.L."/>
            <person name="Alikhan N.F."/>
            <person name="Baker D."/>
            <person name="Gharbi K."/>
            <person name="Hall N."/>
            <person name="Watson M."/>
            <person name="Adriaenssens E.M."/>
            <person name="Foster-Nyarko E."/>
            <person name="Jarju S."/>
            <person name="Secka A."/>
            <person name="Antonio M."/>
            <person name="Oren A."/>
            <person name="Chaudhuri R.R."/>
            <person name="La Ragione R."/>
            <person name="Hildebrand F."/>
            <person name="Pallen M.J."/>
        </authorList>
    </citation>
    <scope>NUCLEOTIDE SEQUENCE</scope>
    <source>
        <strain evidence="8">ChiGjej1B1-14440</strain>
    </source>
</reference>
<dbReference type="Pfam" id="PF16403">
    <property type="entry name" value="Bact_surface_Ig-like"/>
    <property type="match status" value="1"/>
</dbReference>
<comment type="caution">
    <text evidence="8">The sequence shown here is derived from an EMBL/GenBank/DDBJ whole genome shotgun (WGS) entry which is preliminary data.</text>
</comment>
<dbReference type="GO" id="GO:0016020">
    <property type="term" value="C:membrane"/>
    <property type="evidence" value="ECO:0007669"/>
    <property type="project" value="InterPro"/>
</dbReference>
<dbReference type="GO" id="GO:0005509">
    <property type="term" value="F:calcium ion binding"/>
    <property type="evidence" value="ECO:0007669"/>
    <property type="project" value="InterPro"/>
</dbReference>
<dbReference type="GO" id="GO:0008234">
    <property type="term" value="F:cysteine-type peptidase activity"/>
    <property type="evidence" value="ECO:0007669"/>
    <property type="project" value="UniProtKB-KW"/>
</dbReference>
<keyword evidence="5" id="KW-1133">Transmembrane helix</keyword>
<organism evidence="8 9">
    <name type="scientific">Candidatus Erysipelatoclostridium merdavium</name>
    <dbReference type="NCBI Taxonomy" id="2838566"/>
    <lineage>
        <taxon>Bacteria</taxon>
        <taxon>Bacillati</taxon>
        <taxon>Bacillota</taxon>
        <taxon>Erysipelotrichia</taxon>
        <taxon>Erysipelotrichales</taxon>
        <taxon>Erysipelotrichales incertae sedis</taxon>
    </lineage>
</organism>
<dbReference type="InterPro" id="IPR038765">
    <property type="entry name" value="Papain-like_cys_pep_sf"/>
</dbReference>
<feature type="domain" description="Cadherin" evidence="6">
    <location>
        <begin position="88"/>
        <end position="126"/>
    </location>
</feature>
<dbReference type="GO" id="GO:0006508">
    <property type="term" value="P:proteolysis"/>
    <property type="evidence" value="ECO:0007669"/>
    <property type="project" value="UniProtKB-KW"/>
</dbReference>
<keyword evidence="2" id="KW-0645">Protease</keyword>
<evidence type="ECO:0000259" key="6">
    <source>
        <dbReference type="PROSITE" id="PS50268"/>
    </source>
</evidence>
<protein>
    <submittedName>
        <fullName evidence="8">C40 family peptidase</fullName>
    </submittedName>
</protein>
<keyword evidence="4" id="KW-0788">Thiol protease</keyword>
<feature type="transmembrane region" description="Helical" evidence="5">
    <location>
        <begin position="23"/>
        <end position="42"/>
    </location>
</feature>
<dbReference type="GO" id="GO:0007156">
    <property type="term" value="P:homophilic cell adhesion via plasma membrane adhesion molecules"/>
    <property type="evidence" value="ECO:0007669"/>
    <property type="project" value="InterPro"/>
</dbReference>
<accession>A0A9D1XNJ3</accession>
<evidence type="ECO:0000256" key="4">
    <source>
        <dbReference type="ARBA" id="ARBA00022807"/>
    </source>
</evidence>
<dbReference type="PROSITE" id="PS50268">
    <property type="entry name" value="CADHERIN_2"/>
    <property type="match status" value="1"/>
</dbReference>
<dbReference type="InterPro" id="IPR032179">
    <property type="entry name" value="Cry22Aa_Ig-like"/>
</dbReference>
<evidence type="ECO:0000256" key="3">
    <source>
        <dbReference type="ARBA" id="ARBA00022801"/>
    </source>
</evidence>
<evidence type="ECO:0000259" key="7">
    <source>
        <dbReference type="PROSITE" id="PS51935"/>
    </source>
</evidence>
<evidence type="ECO:0000313" key="9">
    <source>
        <dbReference type="Proteomes" id="UP000886724"/>
    </source>
</evidence>
<name>A0A9D1XNJ3_9FIRM</name>
<evidence type="ECO:0000256" key="5">
    <source>
        <dbReference type="SAM" id="Phobius"/>
    </source>
</evidence>
<proteinExistence type="inferred from homology"/>
<evidence type="ECO:0000256" key="2">
    <source>
        <dbReference type="ARBA" id="ARBA00022670"/>
    </source>
</evidence>
<dbReference type="Proteomes" id="UP000886724">
    <property type="component" value="Unassembled WGS sequence"/>
</dbReference>
<keyword evidence="5" id="KW-0812">Transmembrane</keyword>
<evidence type="ECO:0000313" key="8">
    <source>
        <dbReference type="EMBL" id="HIX82594.1"/>
    </source>
</evidence>
<dbReference type="InterPro" id="IPR051202">
    <property type="entry name" value="Peptidase_C40"/>
</dbReference>
<dbReference type="Gene3D" id="2.60.40.10">
    <property type="entry name" value="Immunoglobulins"/>
    <property type="match status" value="3"/>
</dbReference>
<keyword evidence="5" id="KW-0472">Membrane</keyword>
<dbReference type="Gene3D" id="3.90.1720.10">
    <property type="entry name" value="endopeptidase domain like (from Nostoc punctiforme)"/>
    <property type="match status" value="1"/>
</dbReference>
<reference evidence="8" key="2">
    <citation type="submission" date="2021-04" db="EMBL/GenBank/DDBJ databases">
        <authorList>
            <person name="Gilroy R."/>
        </authorList>
    </citation>
    <scope>NUCLEOTIDE SEQUENCE</scope>
    <source>
        <strain evidence="8">ChiGjej1B1-14440</strain>
    </source>
</reference>
<keyword evidence="3" id="KW-0378">Hydrolase</keyword>
<dbReference type="PANTHER" id="PTHR47053">
    <property type="entry name" value="MUREIN DD-ENDOPEPTIDASE MEPH-RELATED"/>
    <property type="match status" value="1"/>
</dbReference>
<dbReference type="EMBL" id="DXET01000255">
    <property type="protein sequence ID" value="HIX82594.1"/>
    <property type="molecule type" value="Genomic_DNA"/>
</dbReference>
<dbReference type="InterPro" id="IPR000064">
    <property type="entry name" value="NLP_P60_dom"/>
</dbReference>
<feature type="domain" description="NlpC/P60" evidence="7">
    <location>
        <begin position="359"/>
        <end position="476"/>
    </location>
</feature>
<dbReference type="PANTHER" id="PTHR47053:SF1">
    <property type="entry name" value="MUREIN DD-ENDOPEPTIDASE MEPH-RELATED"/>
    <property type="match status" value="1"/>
</dbReference>
<dbReference type="InterPro" id="IPR013783">
    <property type="entry name" value="Ig-like_fold"/>
</dbReference>
<comment type="similarity">
    <text evidence="1">Belongs to the peptidase C40 family.</text>
</comment>
<gene>
    <name evidence="8" type="ORF">H9980_11600</name>
</gene>
<dbReference type="Pfam" id="PF00877">
    <property type="entry name" value="NLPC_P60"/>
    <property type="match status" value="1"/>
</dbReference>
<dbReference type="AlphaFoldDB" id="A0A9D1XNJ3"/>
<sequence>MKEKRNKEQLIDFINENIIKRRAMFIPILGVSVFMLVGYAAIDKEAPVIVSNRIEVPYGEKLDLDVIDITDNQDSRQDLVVEGNVNSVDVDQLGTYSMTVSATDSFSNVTTKTVSVEVVDDEAPEFKIAGAKKGYVVQVPINGSSDITSYVSAIDNVDGDVSPFIESDKALDASKAGIQDITLKVTDSAGNVREKTFEFAVSDLTAPVVTLSQGNDVVIDYGSEFKLENYLTATDDLGVVTNTVSGTVDTTKENEVQTIEVTTQDEAENKVVTTLNFTVKDIGGPQINLSTTAVEVVKDSAFDPRQYLVSAIDNKDGDVTANVAVSGIDTSSTGNKTVTYSVSDSSGNQSTATLSVKVYTPGSKIVETAYTKLGTPYVYGASGPNAFDCSGFTSWVYRQHGISIARTAQGQSRGGTPVDRANLQPGDLVFFGSSTSNITHVGIYIGGGQMVHAPHTGDVVKVSSLNRNYVCARRYL</sequence>